<dbReference type="PANTHER" id="PTHR10264">
    <property type="entry name" value="BAND 7 PROTEIN-RELATED"/>
    <property type="match status" value="1"/>
</dbReference>
<evidence type="ECO:0000313" key="8">
    <source>
        <dbReference type="Proteomes" id="UP000316598"/>
    </source>
</evidence>
<reference evidence="7 8" key="1">
    <citation type="submission" date="2019-02" db="EMBL/GenBank/DDBJ databases">
        <title>Deep-cultivation of Planctomycetes and their phenomic and genomic characterization uncovers novel biology.</title>
        <authorList>
            <person name="Wiegand S."/>
            <person name="Jogler M."/>
            <person name="Boedeker C."/>
            <person name="Pinto D."/>
            <person name="Vollmers J."/>
            <person name="Rivas-Marin E."/>
            <person name="Kohn T."/>
            <person name="Peeters S.H."/>
            <person name="Heuer A."/>
            <person name="Rast P."/>
            <person name="Oberbeckmann S."/>
            <person name="Bunk B."/>
            <person name="Jeske O."/>
            <person name="Meyerdierks A."/>
            <person name="Storesund J.E."/>
            <person name="Kallscheuer N."/>
            <person name="Luecker S."/>
            <person name="Lage O.M."/>
            <person name="Pohl T."/>
            <person name="Merkel B.J."/>
            <person name="Hornburger P."/>
            <person name="Mueller R.-W."/>
            <person name="Bruemmer F."/>
            <person name="Labrenz M."/>
            <person name="Spormann A.M."/>
            <person name="Op Den Camp H."/>
            <person name="Overmann J."/>
            <person name="Amann R."/>
            <person name="Jetten M.S.M."/>
            <person name="Mascher T."/>
            <person name="Medema M.H."/>
            <person name="Devos D.P."/>
            <person name="Kaster A.-K."/>
            <person name="Ovreas L."/>
            <person name="Rohde M."/>
            <person name="Galperin M.Y."/>
            <person name="Jogler C."/>
        </authorList>
    </citation>
    <scope>NUCLEOTIDE SEQUENCE [LARGE SCALE GENOMIC DNA]</scope>
    <source>
        <strain evidence="7 8">Pla22</strain>
    </source>
</reference>
<dbReference type="Pfam" id="PF01145">
    <property type="entry name" value="Band_7"/>
    <property type="match status" value="1"/>
</dbReference>
<feature type="compositionally biased region" description="Acidic residues" evidence="4">
    <location>
        <begin position="567"/>
        <end position="577"/>
    </location>
</feature>
<dbReference type="InterPro" id="IPR036013">
    <property type="entry name" value="Band_7/SPFH_dom_sf"/>
</dbReference>
<dbReference type="SMART" id="SM00244">
    <property type="entry name" value="PHB"/>
    <property type="match status" value="1"/>
</dbReference>
<keyword evidence="5" id="KW-1133">Transmembrane helix</keyword>
<evidence type="ECO:0000313" key="7">
    <source>
        <dbReference type="EMBL" id="TWT53056.1"/>
    </source>
</evidence>
<evidence type="ECO:0000256" key="3">
    <source>
        <dbReference type="SAM" id="Coils"/>
    </source>
</evidence>
<comment type="caution">
    <text evidence="7">The sequence shown here is derived from an EMBL/GenBank/DDBJ whole genome shotgun (WGS) entry which is preliminary data.</text>
</comment>
<dbReference type="InterPro" id="IPR043202">
    <property type="entry name" value="Band-7_stomatin-like"/>
</dbReference>
<dbReference type="Proteomes" id="UP000316598">
    <property type="component" value="Unassembled WGS sequence"/>
</dbReference>
<keyword evidence="3" id="KW-0175">Coiled coil</keyword>
<dbReference type="PANTHER" id="PTHR10264:SF19">
    <property type="entry name" value="AT06885P-RELATED"/>
    <property type="match status" value="1"/>
</dbReference>
<comment type="subcellular location">
    <subcellularLocation>
        <location evidence="1">Membrane</location>
        <topology evidence="1">Single-pass membrane protein</topology>
    </subcellularLocation>
</comment>
<comment type="similarity">
    <text evidence="2">Belongs to the band 7/mec-2 family.</text>
</comment>
<organism evidence="7 8">
    <name type="scientific">Rubripirellula amarantea</name>
    <dbReference type="NCBI Taxonomy" id="2527999"/>
    <lineage>
        <taxon>Bacteria</taxon>
        <taxon>Pseudomonadati</taxon>
        <taxon>Planctomycetota</taxon>
        <taxon>Planctomycetia</taxon>
        <taxon>Pirellulales</taxon>
        <taxon>Pirellulaceae</taxon>
        <taxon>Rubripirellula</taxon>
    </lineage>
</organism>
<gene>
    <name evidence="7" type="ORF">Pla22_06840</name>
</gene>
<proteinExistence type="inferred from homology"/>
<name>A0A5C5WQI8_9BACT</name>
<keyword evidence="8" id="KW-1185">Reference proteome</keyword>
<feature type="coiled-coil region" evidence="3">
    <location>
        <begin position="403"/>
        <end position="481"/>
    </location>
</feature>
<dbReference type="Gene3D" id="3.30.479.30">
    <property type="entry name" value="Band 7 domain"/>
    <property type="match status" value="1"/>
</dbReference>
<feature type="transmembrane region" description="Helical" evidence="5">
    <location>
        <begin position="52"/>
        <end position="72"/>
    </location>
</feature>
<keyword evidence="5" id="KW-0472">Membrane</keyword>
<dbReference type="SUPFAM" id="SSF117892">
    <property type="entry name" value="Band 7/SPFH domain"/>
    <property type="match status" value="1"/>
</dbReference>
<evidence type="ECO:0000256" key="4">
    <source>
        <dbReference type="SAM" id="MobiDB-lite"/>
    </source>
</evidence>
<feature type="region of interest" description="Disordered" evidence="4">
    <location>
        <begin position="551"/>
        <end position="577"/>
    </location>
</feature>
<dbReference type="EMBL" id="SJPI01000001">
    <property type="protein sequence ID" value="TWT53056.1"/>
    <property type="molecule type" value="Genomic_DNA"/>
</dbReference>
<evidence type="ECO:0000256" key="2">
    <source>
        <dbReference type="ARBA" id="ARBA00008164"/>
    </source>
</evidence>
<keyword evidence="5" id="KW-0812">Transmembrane</keyword>
<dbReference type="RefSeq" id="WP_242631767.1">
    <property type="nucleotide sequence ID" value="NZ_SJPI01000001.1"/>
</dbReference>
<evidence type="ECO:0000256" key="1">
    <source>
        <dbReference type="ARBA" id="ARBA00004167"/>
    </source>
</evidence>
<evidence type="ECO:0000256" key="5">
    <source>
        <dbReference type="SAM" id="Phobius"/>
    </source>
</evidence>
<dbReference type="AlphaFoldDB" id="A0A5C5WQI8"/>
<dbReference type="InterPro" id="IPR001107">
    <property type="entry name" value="Band_7"/>
</dbReference>
<dbReference type="GO" id="GO:0005886">
    <property type="term" value="C:plasma membrane"/>
    <property type="evidence" value="ECO:0007669"/>
    <property type="project" value="InterPro"/>
</dbReference>
<accession>A0A5C5WQI8</accession>
<sequence length="577" mass="64175">MPRLGELTFGAKQASGITIPPHVFPSELQMSADFEDSQASGQAKPWLRSGGLGAAILFSLAGLLGLSIWAFLFCRVEVPSRKIAVLTKKTGSELTNEMEIVPEAEFGNFKGIQERVLAEGRYFYNPWKWDWDIVDQVEVPENRLGVRIRLYGENLGYGNLIADDTSQKGIFGEVLRPGRYPLNAISYEAGTEPNPMRDNYIELVELHKPVVVPAGFKGVVTLLSAPMAEDPNQLIVADGKRGVQKKTLDPGVYYINPYVARVNLVDCRSQRFNLSTGGEMGFPSRDGFWVKLDGRIEFRVDPDRAAEVFVTYNDETNDSSNNAIVEEEIIQKIILPNARSFCRLRGSDNSGRDFILGEKRSEFQEDFQATIGATCQSQGIEIIQALITRISPPQQIAKPVRERQIATQQAQQYVKEIEQQLSEQQLKVEQELVKQKQVLVGVEQEVVKLTTEAKRAQEVAVIEAQQRLKVAEVELAAAADQSEAITARGKAAAEVINFQNEAEAAGWQKSVEAYDGNGDEYARWVMLKKMAPAFRQMMVNTADSPLMDIFSEFNDHSNPSAAKQTDNESESVDGESK</sequence>
<protein>
    <submittedName>
        <fullName evidence="7">SPFH domain / Band 7 family protein</fullName>
    </submittedName>
</protein>
<evidence type="ECO:0000259" key="6">
    <source>
        <dbReference type="SMART" id="SM00244"/>
    </source>
</evidence>
<feature type="domain" description="Band 7" evidence="6">
    <location>
        <begin position="224"/>
        <end position="404"/>
    </location>
</feature>